<gene>
    <name evidence="2" type="ORF">RhiirA4_493986</name>
</gene>
<reference evidence="2 3" key="1">
    <citation type="submission" date="2015-10" db="EMBL/GenBank/DDBJ databases">
        <title>Genome analyses suggest a sexual origin of heterokaryosis in a supposedly ancient asexual fungus.</title>
        <authorList>
            <person name="Ropars J."/>
            <person name="Sedzielewska K."/>
            <person name="Noel J."/>
            <person name="Charron P."/>
            <person name="Farinelli L."/>
            <person name="Marton T."/>
            <person name="Kruger M."/>
            <person name="Pelin A."/>
            <person name="Brachmann A."/>
            <person name="Corradi N."/>
        </authorList>
    </citation>
    <scope>NUCLEOTIDE SEQUENCE [LARGE SCALE GENOMIC DNA]</scope>
    <source>
        <strain evidence="2 3">A4</strain>
    </source>
</reference>
<protein>
    <submittedName>
        <fullName evidence="2">Uncharacterized protein</fullName>
    </submittedName>
</protein>
<dbReference type="EMBL" id="LLXI01001034">
    <property type="protein sequence ID" value="PKY51494.1"/>
    <property type="molecule type" value="Genomic_DNA"/>
</dbReference>
<evidence type="ECO:0000313" key="3">
    <source>
        <dbReference type="Proteomes" id="UP000234323"/>
    </source>
</evidence>
<dbReference type="Proteomes" id="UP000234323">
    <property type="component" value="Unassembled WGS sequence"/>
</dbReference>
<evidence type="ECO:0000313" key="2">
    <source>
        <dbReference type="EMBL" id="PKY51494.1"/>
    </source>
</evidence>
<keyword evidence="3" id="KW-1185">Reference proteome</keyword>
<comment type="caution">
    <text evidence="2">The sequence shown here is derived from an EMBL/GenBank/DDBJ whole genome shotgun (WGS) entry which is preliminary data.</text>
</comment>
<evidence type="ECO:0000256" key="1">
    <source>
        <dbReference type="SAM" id="MobiDB-lite"/>
    </source>
</evidence>
<name>A0A2I1GY80_9GLOM</name>
<feature type="compositionally biased region" description="Basic and acidic residues" evidence="1">
    <location>
        <begin position="64"/>
        <end position="105"/>
    </location>
</feature>
<dbReference type="AlphaFoldDB" id="A0A2I1GY80"/>
<proteinExistence type="predicted"/>
<organism evidence="2 3">
    <name type="scientific">Rhizophagus irregularis</name>
    <dbReference type="NCBI Taxonomy" id="588596"/>
    <lineage>
        <taxon>Eukaryota</taxon>
        <taxon>Fungi</taxon>
        <taxon>Fungi incertae sedis</taxon>
        <taxon>Mucoromycota</taxon>
        <taxon>Glomeromycotina</taxon>
        <taxon>Glomeromycetes</taxon>
        <taxon>Glomerales</taxon>
        <taxon>Glomeraceae</taxon>
        <taxon>Rhizophagus</taxon>
    </lineage>
</organism>
<sequence length="139" mass="15603">MEMGKGEGLSKKIISENVLPGRTLDQIRNKFGKLRETYLQKKKKANRIDLVLTNGRNFVTEKENQQELKVWTKREGRTKGKNGTKREGRMKGKGKGNEKGGGERKGKGKGTKNLDNSFNALNLVFNLPKACSTTTLCFE</sequence>
<feature type="region of interest" description="Disordered" evidence="1">
    <location>
        <begin position="64"/>
        <end position="113"/>
    </location>
</feature>
<accession>A0A2I1GY80</accession>